<keyword evidence="17" id="KW-0325">Glycoprotein</keyword>
<feature type="region of interest" description="Disordered" evidence="21">
    <location>
        <begin position="932"/>
        <end position="956"/>
    </location>
</feature>
<dbReference type="InterPro" id="IPR011009">
    <property type="entry name" value="Kinase-like_dom_sf"/>
</dbReference>
<feature type="domain" description="Protein kinase" evidence="24">
    <location>
        <begin position="610"/>
        <end position="890"/>
    </location>
</feature>
<comment type="catalytic activity">
    <reaction evidence="19">
        <text>L-seryl-[protein] + ATP = O-phospho-L-seryl-[protein] + ADP + H(+)</text>
        <dbReference type="Rhea" id="RHEA:17989"/>
        <dbReference type="Rhea" id="RHEA-COMP:9863"/>
        <dbReference type="Rhea" id="RHEA-COMP:11604"/>
        <dbReference type="ChEBI" id="CHEBI:15378"/>
        <dbReference type="ChEBI" id="CHEBI:29999"/>
        <dbReference type="ChEBI" id="CHEBI:30616"/>
        <dbReference type="ChEBI" id="CHEBI:83421"/>
        <dbReference type="ChEBI" id="CHEBI:456216"/>
        <dbReference type="EC" id="2.7.11.1"/>
    </reaction>
</comment>
<dbReference type="GO" id="GO:0004674">
    <property type="term" value="F:protein serine/threonine kinase activity"/>
    <property type="evidence" value="ECO:0007669"/>
    <property type="project" value="UniProtKB-KW"/>
</dbReference>
<evidence type="ECO:0000256" key="21">
    <source>
        <dbReference type="SAM" id="MobiDB-lite"/>
    </source>
</evidence>
<feature type="transmembrane region" description="Helical" evidence="22">
    <location>
        <begin position="508"/>
        <end position="531"/>
    </location>
</feature>
<evidence type="ECO:0000256" key="4">
    <source>
        <dbReference type="ARBA" id="ARBA00022527"/>
    </source>
</evidence>
<evidence type="ECO:0000313" key="26">
    <source>
        <dbReference type="Proteomes" id="UP001085076"/>
    </source>
</evidence>
<dbReference type="InterPro" id="IPR013210">
    <property type="entry name" value="LRR_N_plant-typ"/>
</dbReference>
<dbReference type="InterPro" id="IPR001611">
    <property type="entry name" value="Leu-rich_rpt"/>
</dbReference>
<reference evidence="25" key="2">
    <citation type="journal article" date="2022" name="Hortic Res">
        <title>The genome of Dioscorea zingiberensis sheds light on the biosynthesis, origin and evolution of the medicinally important diosgenin saponins.</title>
        <authorList>
            <person name="Li Y."/>
            <person name="Tan C."/>
            <person name="Li Z."/>
            <person name="Guo J."/>
            <person name="Li S."/>
            <person name="Chen X."/>
            <person name="Wang C."/>
            <person name="Dai X."/>
            <person name="Yang H."/>
            <person name="Song W."/>
            <person name="Hou L."/>
            <person name="Xu J."/>
            <person name="Tong Z."/>
            <person name="Xu A."/>
            <person name="Yuan X."/>
            <person name="Wang W."/>
            <person name="Yang Q."/>
            <person name="Chen L."/>
            <person name="Sun Z."/>
            <person name="Wang K."/>
            <person name="Pan B."/>
            <person name="Chen J."/>
            <person name="Bao Y."/>
            <person name="Liu F."/>
            <person name="Qi X."/>
            <person name="Gang D.R."/>
            <person name="Wen J."/>
            <person name="Li J."/>
        </authorList>
    </citation>
    <scope>NUCLEOTIDE SEQUENCE</scope>
    <source>
        <strain evidence="25">Dzin_1.0</strain>
    </source>
</reference>
<dbReference type="GO" id="GO:0005524">
    <property type="term" value="F:ATP binding"/>
    <property type="evidence" value="ECO:0007669"/>
    <property type="project" value="UniProtKB-UniRule"/>
</dbReference>
<dbReference type="InterPro" id="IPR017441">
    <property type="entry name" value="Protein_kinase_ATP_BS"/>
</dbReference>
<evidence type="ECO:0000256" key="17">
    <source>
        <dbReference type="ARBA" id="ARBA00023180"/>
    </source>
</evidence>
<dbReference type="EMBL" id="JAGGNH010000005">
    <property type="protein sequence ID" value="KAJ0972750.1"/>
    <property type="molecule type" value="Genomic_DNA"/>
</dbReference>
<dbReference type="SUPFAM" id="SSF52058">
    <property type="entry name" value="L domain-like"/>
    <property type="match status" value="2"/>
</dbReference>
<dbReference type="Pfam" id="PF00560">
    <property type="entry name" value="LRR_1"/>
    <property type="match status" value="2"/>
</dbReference>
<keyword evidence="15" id="KW-1015">Disulfide bond</keyword>
<keyword evidence="6" id="KW-0808">Transferase</keyword>
<keyword evidence="9" id="KW-0677">Repeat</keyword>
<dbReference type="SUPFAM" id="SSF56112">
    <property type="entry name" value="Protein kinase-like (PK-like)"/>
    <property type="match status" value="1"/>
</dbReference>
<feature type="binding site" evidence="20">
    <location>
        <position position="638"/>
    </location>
    <ligand>
        <name>ATP</name>
        <dbReference type="ChEBI" id="CHEBI:30616"/>
    </ligand>
</feature>
<feature type="chain" id="PRO_5039578128" description="non-specific serine/threonine protein kinase" evidence="23">
    <location>
        <begin position="27"/>
        <end position="956"/>
    </location>
</feature>
<dbReference type="SMART" id="SM00369">
    <property type="entry name" value="LRR_TYP"/>
    <property type="match status" value="6"/>
</dbReference>
<keyword evidence="14 22" id="KW-0472">Membrane</keyword>
<dbReference type="Gene3D" id="3.30.200.20">
    <property type="entry name" value="Phosphorylase Kinase, domain 1"/>
    <property type="match status" value="1"/>
</dbReference>
<keyword evidence="4" id="KW-0723">Serine/threonine-protein kinase</keyword>
<dbReference type="PROSITE" id="PS50011">
    <property type="entry name" value="PROTEIN_KINASE_DOM"/>
    <property type="match status" value="1"/>
</dbReference>
<dbReference type="GO" id="GO:0005886">
    <property type="term" value="C:plasma membrane"/>
    <property type="evidence" value="ECO:0007669"/>
    <property type="project" value="UniProtKB-SubCell"/>
</dbReference>
<dbReference type="CDD" id="cd14066">
    <property type="entry name" value="STKc_IRAK"/>
    <property type="match status" value="1"/>
</dbReference>
<evidence type="ECO:0000256" key="6">
    <source>
        <dbReference type="ARBA" id="ARBA00022679"/>
    </source>
</evidence>
<evidence type="ECO:0000256" key="9">
    <source>
        <dbReference type="ARBA" id="ARBA00022737"/>
    </source>
</evidence>
<sequence length="956" mass="103831">MTRGFVGTLLVLAVAALLCSSFQVLGQTDPDDFAILMEFHKGLVNSEILDWPRNGGNDPCGSKWPHVFCENSRVTQIQVQNMGLTGPLPQNLNKLSMLNNLGLQKNNFSGKLPSFNGLANLKYAYLGNNQFDTIPSDFFVGLTSLQVLSLDENPLNRSTGWSLPPEFENSAQLMNLSLMGCNLVGQMPNFLGNMPSLSVLKLSYNNLRGEIPANLSGSALQILWLNNQKGSGLTGPIDVITSMLSLTDAWLHGNSFTGPIPDSISALSSLTRLWLNNNNLVGLVPENITALPKLQDLQLQNNKLMGPIPEMDFPNFTYTPNLFCQSKPGVPCSPEVTALLDFLADLNYPLILAESWSGNDPCASTWHGISCSDNKVSLLNLQNLKLNGTISPSIGKLDSLADIRLGGNNLAGPIPPSLANLKSLKMLDVSSNNLSPPLPKFSDSVKLLITGNRLLVPSPPGLPQPSGSPPGDSPPAPGNPPSTPGTPPPPSSKHNNSDVPSNVSKKNVLIYIVPIAVAVFIILPVSIFLYYRKRGRATAFSAPSSIVVHPRDPSDPDSMVKIAVASNTGTSIGTSDLQSSINSSTTEAHVIESGNLVVSVQILRGATRNFSPENELGRGGFGVVYKGELHDGAMIAVKRMEAVVISSKAFDEFQSEIAVLSKVRHRNLVSLLGYSIEGNERLLVYEYMPQGALSKHLFQWDELNIEPLSWKKRLNIALDVARAMEYLHNLAHQCFIHRDLKSSNILLGDDYRAKVSDFGLVKLAPDGKNSVVTRLAGTFGYLAPEYAVTGKITTKADVFSFGVVLMELVTGLIALDERRSEEKRHLASWFCQIKSSKQELRDAIDKSLDLTDETLESISIIAELAGHCAAREPHQRPDMGHAVNVLAPLVEKWKPMKDDQEEYLGIDLRQPLLQMVKGWQDADSTNVSSISYNDSKGSIPSRPDGFAESFTSADGR</sequence>
<evidence type="ECO:0000256" key="11">
    <source>
        <dbReference type="ARBA" id="ARBA00022777"/>
    </source>
</evidence>
<accession>A0A9D5HDX5</accession>
<comment type="similarity">
    <text evidence="2">Belongs to the protein kinase superfamily. Ser/Thr protein kinase family.</text>
</comment>
<dbReference type="Pfam" id="PF07714">
    <property type="entry name" value="PK_Tyr_Ser-Thr"/>
    <property type="match status" value="1"/>
</dbReference>
<evidence type="ECO:0000256" key="23">
    <source>
        <dbReference type="SAM" id="SignalP"/>
    </source>
</evidence>
<evidence type="ECO:0000256" key="20">
    <source>
        <dbReference type="PROSITE-ProRule" id="PRU10141"/>
    </source>
</evidence>
<reference evidence="25" key="1">
    <citation type="submission" date="2021-03" db="EMBL/GenBank/DDBJ databases">
        <authorList>
            <person name="Li Z."/>
            <person name="Yang C."/>
        </authorList>
    </citation>
    <scope>NUCLEOTIDE SEQUENCE</scope>
    <source>
        <strain evidence="25">Dzin_1.0</strain>
        <tissue evidence="25">Leaf</tissue>
    </source>
</reference>
<dbReference type="OrthoDB" id="2018786at2759"/>
<dbReference type="Proteomes" id="UP001085076">
    <property type="component" value="Miscellaneous, Linkage group lg05"/>
</dbReference>
<evidence type="ECO:0000256" key="10">
    <source>
        <dbReference type="ARBA" id="ARBA00022741"/>
    </source>
</evidence>
<dbReference type="EC" id="2.7.11.1" evidence="3"/>
<comment type="catalytic activity">
    <reaction evidence="18">
        <text>L-threonyl-[protein] + ATP = O-phospho-L-threonyl-[protein] + ADP + H(+)</text>
        <dbReference type="Rhea" id="RHEA:46608"/>
        <dbReference type="Rhea" id="RHEA-COMP:11060"/>
        <dbReference type="Rhea" id="RHEA-COMP:11605"/>
        <dbReference type="ChEBI" id="CHEBI:15378"/>
        <dbReference type="ChEBI" id="CHEBI:30013"/>
        <dbReference type="ChEBI" id="CHEBI:30616"/>
        <dbReference type="ChEBI" id="CHEBI:61977"/>
        <dbReference type="ChEBI" id="CHEBI:456216"/>
        <dbReference type="EC" id="2.7.11.1"/>
    </reaction>
</comment>
<evidence type="ECO:0000256" key="5">
    <source>
        <dbReference type="ARBA" id="ARBA00022614"/>
    </source>
</evidence>
<dbReference type="InterPro" id="IPR032675">
    <property type="entry name" value="LRR_dom_sf"/>
</dbReference>
<evidence type="ECO:0000256" key="18">
    <source>
        <dbReference type="ARBA" id="ARBA00047899"/>
    </source>
</evidence>
<dbReference type="InterPro" id="IPR003591">
    <property type="entry name" value="Leu-rich_rpt_typical-subtyp"/>
</dbReference>
<dbReference type="Pfam" id="PF08263">
    <property type="entry name" value="LRRNT_2"/>
    <property type="match status" value="2"/>
</dbReference>
<evidence type="ECO:0000256" key="14">
    <source>
        <dbReference type="ARBA" id="ARBA00023136"/>
    </source>
</evidence>
<protein>
    <recommendedName>
        <fullName evidence="3">non-specific serine/threonine protein kinase</fullName>
        <ecNumber evidence="3">2.7.11.1</ecNumber>
    </recommendedName>
</protein>
<dbReference type="PANTHER" id="PTHR47986">
    <property type="entry name" value="OSJNBA0070M12.3 PROTEIN"/>
    <property type="match status" value="1"/>
</dbReference>
<feature type="compositionally biased region" description="Pro residues" evidence="21">
    <location>
        <begin position="458"/>
        <end position="491"/>
    </location>
</feature>
<gene>
    <name evidence="25" type="ORF">J5N97_020709</name>
</gene>
<evidence type="ECO:0000256" key="12">
    <source>
        <dbReference type="ARBA" id="ARBA00022840"/>
    </source>
</evidence>
<organism evidence="25 26">
    <name type="scientific">Dioscorea zingiberensis</name>
    <dbReference type="NCBI Taxonomy" id="325984"/>
    <lineage>
        <taxon>Eukaryota</taxon>
        <taxon>Viridiplantae</taxon>
        <taxon>Streptophyta</taxon>
        <taxon>Embryophyta</taxon>
        <taxon>Tracheophyta</taxon>
        <taxon>Spermatophyta</taxon>
        <taxon>Magnoliopsida</taxon>
        <taxon>Liliopsida</taxon>
        <taxon>Dioscoreales</taxon>
        <taxon>Dioscoreaceae</taxon>
        <taxon>Dioscorea</taxon>
    </lineage>
</organism>
<comment type="subcellular location">
    <subcellularLocation>
        <location evidence="1">Cell membrane</location>
        <topology evidence="1">Single-pass membrane protein</topology>
    </subcellularLocation>
</comment>
<evidence type="ECO:0000256" key="8">
    <source>
        <dbReference type="ARBA" id="ARBA00022729"/>
    </source>
</evidence>
<dbReference type="FunFam" id="3.30.200.20:FF:000226">
    <property type="entry name" value="receptor protein kinase TMK1"/>
    <property type="match status" value="1"/>
</dbReference>
<evidence type="ECO:0000256" key="19">
    <source>
        <dbReference type="ARBA" id="ARBA00048679"/>
    </source>
</evidence>
<keyword evidence="12 20" id="KW-0067">ATP-binding</keyword>
<dbReference type="Pfam" id="PF13855">
    <property type="entry name" value="LRR_8"/>
    <property type="match status" value="1"/>
</dbReference>
<feature type="region of interest" description="Disordered" evidence="21">
    <location>
        <begin position="458"/>
        <end position="500"/>
    </location>
</feature>
<dbReference type="FunFam" id="3.80.10.10:FF:000129">
    <property type="entry name" value="Leucine-rich repeat receptor-like kinase"/>
    <property type="match status" value="1"/>
</dbReference>
<dbReference type="FunFam" id="1.10.510.10:FF:000198">
    <property type="entry name" value="receptor protein kinase TMK1"/>
    <property type="match status" value="1"/>
</dbReference>
<keyword evidence="5" id="KW-0433">Leucine-rich repeat</keyword>
<dbReference type="InterPro" id="IPR052422">
    <property type="entry name" value="Auxin_Ser/Thr_Kinase"/>
</dbReference>
<keyword evidence="10 20" id="KW-0547">Nucleotide-binding</keyword>
<evidence type="ECO:0000256" key="7">
    <source>
        <dbReference type="ARBA" id="ARBA00022692"/>
    </source>
</evidence>
<evidence type="ECO:0000256" key="22">
    <source>
        <dbReference type="SAM" id="Phobius"/>
    </source>
</evidence>
<comment type="caution">
    <text evidence="25">The sequence shown here is derived from an EMBL/GenBank/DDBJ whole genome shotgun (WGS) entry which is preliminary data.</text>
</comment>
<evidence type="ECO:0000313" key="25">
    <source>
        <dbReference type="EMBL" id="KAJ0972750.1"/>
    </source>
</evidence>
<keyword evidence="8 23" id="KW-0732">Signal</keyword>
<dbReference type="FunFam" id="3.80.10.10:FF:000190">
    <property type="entry name" value="Receptor-like kinase TMK4"/>
    <property type="match status" value="1"/>
</dbReference>
<evidence type="ECO:0000256" key="1">
    <source>
        <dbReference type="ARBA" id="ARBA00004162"/>
    </source>
</evidence>
<dbReference type="PROSITE" id="PS00107">
    <property type="entry name" value="PROTEIN_KINASE_ATP"/>
    <property type="match status" value="1"/>
</dbReference>
<evidence type="ECO:0000256" key="15">
    <source>
        <dbReference type="ARBA" id="ARBA00023157"/>
    </source>
</evidence>
<dbReference type="InterPro" id="IPR001245">
    <property type="entry name" value="Ser-Thr/Tyr_kinase_cat_dom"/>
</dbReference>
<dbReference type="Gene3D" id="1.10.510.10">
    <property type="entry name" value="Transferase(Phosphotransferase) domain 1"/>
    <property type="match status" value="1"/>
</dbReference>
<keyword evidence="16" id="KW-0675">Receptor</keyword>
<keyword evidence="7 22" id="KW-0812">Transmembrane</keyword>
<proteinExistence type="inferred from homology"/>
<dbReference type="Gene3D" id="3.80.10.10">
    <property type="entry name" value="Ribonuclease Inhibitor"/>
    <property type="match status" value="2"/>
</dbReference>
<dbReference type="SMART" id="SM00220">
    <property type="entry name" value="S_TKc"/>
    <property type="match status" value="1"/>
</dbReference>
<evidence type="ECO:0000256" key="2">
    <source>
        <dbReference type="ARBA" id="ARBA00008684"/>
    </source>
</evidence>
<evidence type="ECO:0000256" key="13">
    <source>
        <dbReference type="ARBA" id="ARBA00022989"/>
    </source>
</evidence>
<dbReference type="InterPro" id="IPR000719">
    <property type="entry name" value="Prot_kinase_dom"/>
</dbReference>
<name>A0A9D5HDX5_9LILI</name>
<keyword evidence="13 22" id="KW-1133">Transmembrane helix</keyword>
<keyword evidence="11" id="KW-0418">Kinase</keyword>
<keyword evidence="26" id="KW-1185">Reference proteome</keyword>
<dbReference type="InterPro" id="IPR008271">
    <property type="entry name" value="Ser/Thr_kinase_AS"/>
</dbReference>
<evidence type="ECO:0000256" key="3">
    <source>
        <dbReference type="ARBA" id="ARBA00012513"/>
    </source>
</evidence>
<dbReference type="PANTHER" id="PTHR47986:SF1">
    <property type="entry name" value="OS04G0685900 PROTEIN"/>
    <property type="match status" value="1"/>
</dbReference>
<feature type="signal peptide" evidence="23">
    <location>
        <begin position="1"/>
        <end position="26"/>
    </location>
</feature>
<dbReference type="PROSITE" id="PS00108">
    <property type="entry name" value="PROTEIN_KINASE_ST"/>
    <property type="match status" value="1"/>
</dbReference>
<dbReference type="AlphaFoldDB" id="A0A9D5HDX5"/>
<evidence type="ECO:0000259" key="24">
    <source>
        <dbReference type="PROSITE" id="PS50011"/>
    </source>
</evidence>
<evidence type="ECO:0000256" key="16">
    <source>
        <dbReference type="ARBA" id="ARBA00023170"/>
    </source>
</evidence>